<protein>
    <submittedName>
        <fullName evidence="3">Uncharacterized protein</fullName>
    </submittedName>
</protein>
<proteinExistence type="predicted"/>
<organism evidence="3 4">
    <name type="scientific">Echinostoma caproni</name>
    <dbReference type="NCBI Taxonomy" id="27848"/>
    <lineage>
        <taxon>Eukaryota</taxon>
        <taxon>Metazoa</taxon>
        <taxon>Spiralia</taxon>
        <taxon>Lophotrochozoa</taxon>
        <taxon>Platyhelminthes</taxon>
        <taxon>Trematoda</taxon>
        <taxon>Digenea</taxon>
        <taxon>Plagiorchiida</taxon>
        <taxon>Echinostomata</taxon>
        <taxon>Echinostomatoidea</taxon>
        <taxon>Echinostomatidae</taxon>
        <taxon>Echinostoma</taxon>
    </lineage>
</organism>
<name>A0A3P8G7D2_9TREM</name>
<dbReference type="OrthoDB" id="10666901at2759"/>
<keyword evidence="4" id="KW-1185">Reference proteome</keyword>
<feature type="compositionally biased region" description="Polar residues" evidence="2">
    <location>
        <begin position="393"/>
        <end position="403"/>
    </location>
</feature>
<feature type="coiled-coil region" evidence="1">
    <location>
        <begin position="264"/>
        <end position="330"/>
    </location>
</feature>
<dbReference type="Proteomes" id="UP000272942">
    <property type="component" value="Unassembled WGS sequence"/>
</dbReference>
<evidence type="ECO:0000313" key="4">
    <source>
        <dbReference type="Proteomes" id="UP000272942"/>
    </source>
</evidence>
<feature type="compositionally biased region" description="Low complexity" evidence="2">
    <location>
        <begin position="411"/>
        <end position="423"/>
    </location>
</feature>
<evidence type="ECO:0000256" key="2">
    <source>
        <dbReference type="SAM" id="MobiDB-lite"/>
    </source>
</evidence>
<reference evidence="3 4" key="1">
    <citation type="submission" date="2018-11" db="EMBL/GenBank/DDBJ databases">
        <authorList>
            <consortium name="Pathogen Informatics"/>
        </authorList>
    </citation>
    <scope>NUCLEOTIDE SEQUENCE [LARGE SCALE GENOMIC DNA]</scope>
    <source>
        <strain evidence="3 4">Egypt</strain>
    </source>
</reference>
<sequence>MLEEKEKRKVAEEKLHLERNEFQAKDQQIARLQHDKETYERKFLQVSAEAQELYAEKQKSDICTLREKWELKKKSWNEEFSRLHSQLEQHKNTTVQQTELLNRELRKESESTESGVQVDQSVNDEHLHKLDTELIMTKHELEQDQARMKELELSQARISQLLKRVEDKLSDLMTVEQTVQTCLQGFLQEWLLESQSTDERDLSIVPEGPERLRAFLEILSVSKRELQHCLLQVHQTIASAFKTTADEDDEAQSSDCEGTTKTMHSTLLEQLASLSQKLASKEREAKALRLGLKDARREHKEQQSALQVQLNQTKDEIAELKGKFQSEQTLMVGMQKVLWTRFTQTELEDFSIHQQPPLMRSIVCRVEEAEHKISALSASASSSIGSIPRTQERSSSPVEQLQRSPIFHGQASPHHSTTAPSSPRCNESRRMCDLEPELTSLRRRVAELEADRDWLARENSRLMDRTEKQTRLTDKLATRLCQSPQTAAIPSSVYPGVPYAFPQPVMVPNPCMLTSSHYINPRSFCQSKHTPLLHDDSPITPQKRPVLIEHPTDNDWSSSKPSHTRPNKSDYPEVDQSGFKQSTWSLDQEDLEADGLETDRSANAQLLESRKSVHRRKLSDKLWNETYEQLKPELERSIHRHMEAAGEL</sequence>
<evidence type="ECO:0000313" key="3">
    <source>
        <dbReference type="EMBL" id="VDP84567.1"/>
    </source>
</evidence>
<dbReference type="AlphaFoldDB" id="A0A3P8G7D2"/>
<gene>
    <name evidence="3" type="ORF">ECPE_LOCUS9001</name>
</gene>
<evidence type="ECO:0000256" key="1">
    <source>
        <dbReference type="SAM" id="Coils"/>
    </source>
</evidence>
<feature type="region of interest" description="Disordered" evidence="2">
    <location>
        <begin position="375"/>
        <end position="428"/>
    </location>
</feature>
<feature type="coiled-coil region" evidence="1">
    <location>
        <begin position="438"/>
        <end position="465"/>
    </location>
</feature>
<feature type="coiled-coil region" evidence="1">
    <location>
        <begin position="1"/>
        <end position="49"/>
    </location>
</feature>
<keyword evidence="1" id="KW-0175">Coiled coil</keyword>
<dbReference type="EMBL" id="UZAN01046777">
    <property type="protein sequence ID" value="VDP84567.1"/>
    <property type="molecule type" value="Genomic_DNA"/>
</dbReference>
<feature type="compositionally biased region" description="Low complexity" evidence="2">
    <location>
        <begin position="375"/>
        <end position="387"/>
    </location>
</feature>
<accession>A0A3P8G7D2</accession>
<feature type="region of interest" description="Disordered" evidence="2">
    <location>
        <begin position="530"/>
        <end position="581"/>
    </location>
</feature>